<gene>
    <name evidence="6" type="ORF">WA1_30485</name>
</gene>
<keyword evidence="3" id="KW-0238">DNA-binding</keyword>
<evidence type="ECO:0000313" key="6">
    <source>
        <dbReference type="EMBL" id="KYC39746.1"/>
    </source>
</evidence>
<dbReference type="GO" id="GO:0003677">
    <property type="term" value="F:DNA binding"/>
    <property type="evidence" value="ECO:0007669"/>
    <property type="project" value="UniProtKB-KW"/>
</dbReference>
<name>A0A139X509_9CYAN</name>
<dbReference type="RefSeq" id="WP_026134373.1">
    <property type="nucleotide sequence ID" value="NZ_KQ976354.1"/>
</dbReference>
<dbReference type="OrthoDB" id="442799at2"/>
<keyword evidence="4" id="KW-0233">DNA recombination</keyword>
<evidence type="ECO:0000256" key="4">
    <source>
        <dbReference type="ARBA" id="ARBA00023172"/>
    </source>
</evidence>
<dbReference type="Pfam" id="PF01385">
    <property type="entry name" value="OrfB_IS605"/>
    <property type="match status" value="1"/>
</dbReference>
<organism evidence="6 7">
    <name type="scientific">Scytonema hofmannii PCC 7110</name>
    <dbReference type="NCBI Taxonomy" id="128403"/>
    <lineage>
        <taxon>Bacteria</taxon>
        <taxon>Bacillati</taxon>
        <taxon>Cyanobacteriota</taxon>
        <taxon>Cyanophyceae</taxon>
        <taxon>Nostocales</taxon>
        <taxon>Scytonemataceae</taxon>
        <taxon>Scytonema</taxon>
    </lineage>
</organism>
<protein>
    <submittedName>
        <fullName evidence="6">Transposase</fullName>
    </submittedName>
</protein>
<dbReference type="GO" id="GO:0006310">
    <property type="term" value="P:DNA recombination"/>
    <property type="evidence" value="ECO:0007669"/>
    <property type="project" value="UniProtKB-KW"/>
</dbReference>
<proteinExistence type="inferred from homology"/>
<dbReference type="EMBL" id="ANNX02000033">
    <property type="protein sequence ID" value="KYC39746.1"/>
    <property type="molecule type" value="Genomic_DNA"/>
</dbReference>
<keyword evidence="2" id="KW-0815">Transposition</keyword>
<feature type="domain" description="Probable transposase IS891/IS1136/IS1341" evidence="5">
    <location>
        <begin position="214"/>
        <end position="309"/>
    </location>
</feature>
<sequence length="462" mass="52547">MYRTISVKARFTDIEEAFWLNQCEHSNSLINCAIYHVRQTHYARLEESGNALTTYWRGDELRHGWKTYKCFTTYPELDKVLKDNPHYKALAAQSAQQTLKTVGESITSYNGLVNAYYKGEVDKPSLPKYRKSGGLAAVTFPHQALIYKDGCFYPSISREIKPHLLSEIALPLPEFIDSDWVKEVTIRPYYGILWIDWVIDDGKLPIEINPNLDYNSAWSFDHGGTNWLTGVSTLGKSLIIDGKKLKSMNQGYCRLVAKYKQGKSDFYWDSNLDRVQRQRNNQMRDAINKAARFIINRCLADGVGNLIIGWNEGQKNGSNMNKCGNQNFVPIPTGRLIERLKQLCPEYGIVLTVTEEAYTSKASFLDDDFLPKYGEKPDGWKASGERIERGLYKTKKGFLINGDCNGAANIMAKVATQLGLVLVKVGRACLTTPHRYDLFRDLKNSFRTTLRSVSSEHGRRSI</sequence>
<dbReference type="AlphaFoldDB" id="A0A139X509"/>
<keyword evidence="7" id="KW-1185">Reference proteome</keyword>
<accession>A0A139X509</accession>
<evidence type="ECO:0000256" key="2">
    <source>
        <dbReference type="ARBA" id="ARBA00022578"/>
    </source>
</evidence>
<dbReference type="InterPro" id="IPR010095">
    <property type="entry name" value="Cas12f1-like_TNB"/>
</dbReference>
<dbReference type="NCBIfam" id="TIGR01766">
    <property type="entry name" value="IS200/IS605 family accessory protein TnpB-like domain"/>
    <property type="match status" value="1"/>
</dbReference>
<dbReference type="GO" id="GO:0032196">
    <property type="term" value="P:transposition"/>
    <property type="evidence" value="ECO:0007669"/>
    <property type="project" value="UniProtKB-KW"/>
</dbReference>
<reference evidence="6 7" key="1">
    <citation type="journal article" date="2013" name="Genome Biol. Evol.">
        <title>Genomes of Stigonematalean cyanobacteria (subsection V) and the evolution of oxygenic photosynthesis from prokaryotes to plastids.</title>
        <authorList>
            <person name="Dagan T."/>
            <person name="Roettger M."/>
            <person name="Stucken K."/>
            <person name="Landan G."/>
            <person name="Koch R."/>
            <person name="Major P."/>
            <person name="Gould S.B."/>
            <person name="Goremykin V.V."/>
            <person name="Rippka R."/>
            <person name="Tandeau de Marsac N."/>
            <person name="Gugger M."/>
            <person name="Lockhart P.J."/>
            <person name="Allen J.F."/>
            <person name="Brune I."/>
            <person name="Maus I."/>
            <person name="Puhler A."/>
            <person name="Martin W.F."/>
        </authorList>
    </citation>
    <scope>NUCLEOTIDE SEQUENCE [LARGE SCALE GENOMIC DNA]</scope>
    <source>
        <strain evidence="6 7">PCC 7110</strain>
    </source>
</reference>
<evidence type="ECO:0000256" key="1">
    <source>
        <dbReference type="ARBA" id="ARBA00008761"/>
    </source>
</evidence>
<evidence type="ECO:0000313" key="7">
    <source>
        <dbReference type="Proteomes" id="UP000076925"/>
    </source>
</evidence>
<dbReference type="STRING" id="128403.WA1_30485"/>
<evidence type="ECO:0000256" key="3">
    <source>
        <dbReference type="ARBA" id="ARBA00023125"/>
    </source>
</evidence>
<comment type="caution">
    <text evidence="6">The sequence shown here is derived from an EMBL/GenBank/DDBJ whole genome shotgun (WGS) entry which is preliminary data.</text>
</comment>
<dbReference type="Proteomes" id="UP000076925">
    <property type="component" value="Unassembled WGS sequence"/>
</dbReference>
<comment type="similarity">
    <text evidence="1">In the C-terminal section; belongs to the transposase 35 family.</text>
</comment>
<evidence type="ECO:0000259" key="5">
    <source>
        <dbReference type="Pfam" id="PF01385"/>
    </source>
</evidence>
<dbReference type="InterPro" id="IPR001959">
    <property type="entry name" value="Transposase"/>
</dbReference>